<reference evidence="2" key="1">
    <citation type="submission" date="2010-05" db="EMBL/GenBank/DDBJ databases">
        <title>The draft genome of Desulfonatronospira thiodismutans ASO3-1.</title>
        <authorList>
            <consortium name="US DOE Joint Genome Institute (JGI-PGF)"/>
            <person name="Lucas S."/>
            <person name="Copeland A."/>
            <person name="Lapidus A."/>
            <person name="Cheng J.-F."/>
            <person name="Bruce D."/>
            <person name="Goodwin L."/>
            <person name="Pitluck S."/>
            <person name="Chertkov O."/>
            <person name="Brettin T."/>
            <person name="Detter J.C."/>
            <person name="Han C."/>
            <person name="Land M.L."/>
            <person name="Hauser L."/>
            <person name="Kyrpides N."/>
            <person name="Mikhailova N."/>
            <person name="Muyzer G."/>
            <person name="Woyke T."/>
        </authorList>
    </citation>
    <scope>NUCLEOTIDE SEQUENCE [LARGE SCALE GENOMIC DNA]</scope>
    <source>
        <strain evidence="2">ASO3-1</strain>
    </source>
</reference>
<dbReference type="SUPFAM" id="SSF53335">
    <property type="entry name" value="S-adenosyl-L-methionine-dependent methyltransferases"/>
    <property type="match status" value="1"/>
</dbReference>
<keyword evidence="2" id="KW-0489">Methyltransferase</keyword>
<organism evidence="2 3">
    <name type="scientific">Desulfonatronospira thiodismutans ASO3-1</name>
    <dbReference type="NCBI Taxonomy" id="555779"/>
    <lineage>
        <taxon>Bacteria</taxon>
        <taxon>Pseudomonadati</taxon>
        <taxon>Thermodesulfobacteriota</taxon>
        <taxon>Desulfovibrionia</taxon>
        <taxon>Desulfovibrionales</taxon>
        <taxon>Desulfonatronovibrionaceae</taxon>
        <taxon>Desulfonatronospira</taxon>
    </lineage>
</organism>
<dbReference type="Gene3D" id="3.40.50.150">
    <property type="entry name" value="Vaccinia Virus protein VP39"/>
    <property type="match status" value="1"/>
</dbReference>
<keyword evidence="2" id="KW-0808">Transferase</keyword>
<accession>D6STF4</accession>
<dbReference type="GO" id="GO:0032259">
    <property type="term" value="P:methylation"/>
    <property type="evidence" value="ECO:0007669"/>
    <property type="project" value="UniProtKB-KW"/>
</dbReference>
<dbReference type="OrthoDB" id="9782767at2"/>
<dbReference type="InterPro" id="IPR029063">
    <property type="entry name" value="SAM-dependent_MTases_sf"/>
</dbReference>
<dbReference type="EMBL" id="ACJN02000003">
    <property type="protein sequence ID" value="EFI33970.1"/>
    <property type="molecule type" value="Genomic_DNA"/>
</dbReference>
<dbReference type="eggNOG" id="COG2226">
    <property type="taxonomic scope" value="Bacteria"/>
</dbReference>
<name>D6STF4_9BACT</name>
<dbReference type="InterPro" id="IPR013216">
    <property type="entry name" value="Methyltransf_11"/>
</dbReference>
<dbReference type="GO" id="GO:0008757">
    <property type="term" value="F:S-adenosylmethionine-dependent methyltransferase activity"/>
    <property type="evidence" value="ECO:0007669"/>
    <property type="project" value="InterPro"/>
</dbReference>
<evidence type="ECO:0000313" key="3">
    <source>
        <dbReference type="Proteomes" id="UP000005496"/>
    </source>
</evidence>
<evidence type="ECO:0000259" key="1">
    <source>
        <dbReference type="Pfam" id="PF08241"/>
    </source>
</evidence>
<sequence>MFNPEKADNYDRWFTTPEGRFALEQERRLIQHLVSGWPRRRQSLLEIGCGTGIFLDMFWEYGFDIYGIDSSPDMLRKARDKLGCRADLHLGSAESLPFDDNEFDFAAMITLLEFCRDQGQVLAEAGRVARKGLLICFLNKNSLYHISHKLLRLWRRDKLLVRARWHSYREVRSLVQENLGNKKTYARSVLLGTRILWRDRHVFKTLNRMLWPPVFGAFTGMRVDLIDREPIKTPLLAPVKSEIKAG</sequence>
<proteinExistence type="predicted"/>
<dbReference type="CDD" id="cd02440">
    <property type="entry name" value="AdoMet_MTases"/>
    <property type="match status" value="1"/>
</dbReference>
<dbReference type="Pfam" id="PF08241">
    <property type="entry name" value="Methyltransf_11"/>
    <property type="match status" value="1"/>
</dbReference>
<dbReference type="Proteomes" id="UP000005496">
    <property type="component" value="Unassembled WGS sequence"/>
</dbReference>
<dbReference type="RefSeq" id="WP_008871319.1">
    <property type="nucleotide sequence ID" value="NZ_ACJN02000003.1"/>
</dbReference>
<gene>
    <name evidence="2" type="ORF">Dthio_PD1309</name>
</gene>
<comment type="caution">
    <text evidence="2">The sequence shown here is derived from an EMBL/GenBank/DDBJ whole genome shotgun (WGS) entry which is preliminary data.</text>
</comment>
<evidence type="ECO:0000313" key="2">
    <source>
        <dbReference type="EMBL" id="EFI33970.1"/>
    </source>
</evidence>
<feature type="domain" description="Methyltransferase type 11" evidence="1">
    <location>
        <begin position="45"/>
        <end position="132"/>
    </location>
</feature>
<keyword evidence="3" id="KW-1185">Reference proteome</keyword>
<dbReference type="PANTHER" id="PTHR43464">
    <property type="entry name" value="METHYLTRANSFERASE"/>
    <property type="match status" value="1"/>
</dbReference>
<dbReference type="AlphaFoldDB" id="D6STF4"/>
<protein>
    <submittedName>
        <fullName evidence="2">Methyltransferase type 11</fullName>
    </submittedName>
</protein>